<feature type="domain" description="Cystatin" evidence="4">
    <location>
        <begin position="30"/>
        <end position="113"/>
    </location>
</feature>
<comment type="caution">
    <text evidence="5">The sequence shown here is derived from an EMBL/GenBank/DDBJ whole genome shotgun (WGS) entry which is preliminary data.</text>
</comment>
<keyword evidence="3" id="KW-0732">Signal</keyword>
<organism evidence="5 6">
    <name type="scientific">Dillenia turbinata</name>
    <dbReference type="NCBI Taxonomy" id="194707"/>
    <lineage>
        <taxon>Eukaryota</taxon>
        <taxon>Viridiplantae</taxon>
        <taxon>Streptophyta</taxon>
        <taxon>Embryophyta</taxon>
        <taxon>Tracheophyta</taxon>
        <taxon>Spermatophyta</taxon>
        <taxon>Magnoliopsida</taxon>
        <taxon>eudicotyledons</taxon>
        <taxon>Gunneridae</taxon>
        <taxon>Pentapetalae</taxon>
        <taxon>Dilleniales</taxon>
        <taxon>Dilleniaceae</taxon>
        <taxon>Dillenia</taxon>
    </lineage>
</organism>
<dbReference type="PANTHER" id="PTHR47364">
    <property type="entry name" value="CYSTEINE PROTEINASE INHIBITOR 5"/>
    <property type="match status" value="1"/>
</dbReference>
<name>A0AAN8Z0A3_9MAGN</name>
<evidence type="ECO:0000256" key="2">
    <source>
        <dbReference type="ARBA" id="ARBA00022704"/>
    </source>
</evidence>
<dbReference type="SUPFAM" id="SSF54403">
    <property type="entry name" value="Cystatin/monellin"/>
    <property type="match status" value="1"/>
</dbReference>
<dbReference type="Gene3D" id="3.10.450.10">
    <property type="match status" value="1"/>
</dbReference>
<dbReference type="PANTHER" id="PTHR47364:SF2">
    <property type="entry name" value="CYSTEINE PROTEINASE INHIBITOR 5"/>
    <property type="match status" value="1"/>
</dbReference>
<evidence type="ECO:0000259" key="4">
    <source>
        <dbReference type="Pfam" id="PF16845"/>
    </source>
</evidence>
<keyword evidence="6" id="KW-1185">Reference proteome</keyword>
<evidence type="ECO:0000256" key="1">
    <source>
        <dbReference type="ARBA" id="ARBA00022690"/>
    </source>
</evidence>
<evidence type="ECO:0000313" key="6">
    <source>
        <dbReference type="Proteomes" id="UP001370490"/>
    </source>
</evidence>
<feature type="chain" id="PRO_5042887747" evidence="3">
    <location>
        <begin position="23"/>
        <end position="116"/>
    </location>
</feature>
<dbReference type="AlphaFoldDB" id="A0AAN8Z0A3"/>
<dbReference type="InterPro" id="IPR046350">
    <property type="entry name" value="Cystatin_sf"/>
</dbReference>
<reference evidence="5 6" key="1">
    <citation type="submission" date="2023-12" db="EMBL/GenBank/DDBJ databases">
        <title>A high-quality genome assembly for Dillenia turbinata (Dilleniales).</title>
        <authorList>
            <person name="Chanderbali A."/>
        </authorList>
    </citation>
    <scope>NUCLEOTIDE SEQUENCE [LARGE SCALE GENOMIC DNA]</scope>
    <source>
        <strain evidence="5">LSX21</strain>
        <tissue evidence="5">Leaf</tissue>
    </source>
</reference>
<evidence type="ECO:0000256" key="3">
    <source>
        <dbReference type="SAM" id="SignalP"/>
    </source>
</evidence>
<evidence type="ECO:0000313" key="5">
    <source>
        <dbReference type="EMBL" id="KAK6919726.1"/>
    </source>
</evidence>
<sequence>MVKVEIFAMVLILMALQDGISANPGNCQPINNLKDPHVVEIAEFAVSEISKRINQQPLKLKSIDQGCSQVVEGISYQLRVSTVQTLGGLILRFEVVVWEKAGSGDKKLISFKHINA</sequence>
<proteinExistence type="predicted"/>
<dbReference type="Proteomes" id="UP001370490">
    <property type="component" value="Unassembled WGS sequence"/>
</dbReference>
<dbReference type="Pfam" id="PF16845">
    <property type="entry name" value="SQAPI"/>
    <property type="match status" value="1"/>
</dbReference>
<dbReference type="GO" id="GO:0004869">
    <property type="term" value="F:cysteine-type endopeptidase inhibitor activity"/>
    <property type="evidence" value="ECO:0007669"/>
    <property type="project" value="UniProtKB-KW"/>
</dbReference>
<dbReference type="EMBL" id="JBAMMX010000021">
    <property type="protein sequence ID" value="KAK6919726.1"/>
    <property type="molecule type" value="Genomic_DNA"/>
</dbReference>
<gene>
    <name evidence="5" type="ORF">RJ641_015630</name>
</gene>
<feature type="signal peptide" evidence="3">
    <location>
        <begin position="1"/>
        <end position="22"/>
    </location>
</feature>
<dbReference type="CDD" id="cd00042">
    <property type="entry name" value="CY"/>
    <property type="match status" value="1"/>
</dbReference>
<dbReference type="InterPro" id="IPR000010">
    <property type="entry name" value="Cystatin_dom"/>
</dbReference>
<keyword evidence="2" id="KW-0789">Thiol protease inhibitor</keyword>
<accession>A0AAN8Z0A3</accession>
<protein>
    <submittedName>
        <fullName evidence="5">Cystatin domain</fullName>
    </submittedName>
</protein>
<keyword evidence="1" id="KW-0646">Protease inhibitor</keyword>